<proteinExistence type="predicted"/>
<sequence length="139" mass="16353">MQEKRANENRMKELEKALALSGITNAQLLPTATGFPVRNDASTLTAPMEMKMYYQMIKQVMSAIDAFKFRLERGRYSRIRNGVQRLHEEENDKFDDHLVKLLRPYFPDLIPGKPKFEKHEPKRHACSVLRCKERMKTEK</sequence>
<reference evidence="1 2" key="1">
    <citation type="journal article" date="2016" name="BMC Genomics">
        <title>Comparative genomic and transcriptomic analyses of the Fuzhuan brick tea-fermentation fungus Aspergillus cristatus.</title>
        <authorList>
            <person name="Ge Y."/>
            <person name="Wang Y."/>
            <person name="Liu Y."/>
            <person name="Tan Y."/>
            <person name="Ren X."/>
            <person name="Zhang X."/>
            <person name="Hyde K.D."/>
            <person name="Liu Y."/>
            <person name="Liu Z."/>
        </authorList>
    </citation>
    <scope>NUCLEOTIDE SEQUENCE [LARGE SCALE GENOMIC DNA]</scope>
    <source>
        <strain evidence="1 2">GZAAS20.1005</strain>
    </source>
</reference>
<dbReference type="AlphaFoldDB" id="A0A1E3BT17"/>
<keyword evidence="2" id="KW-1185">Reference proteome</keyword>
<comment type="caution">
    <text evidence="1">The sequence shown here is derived from an EMBL/GenBank/DDBJ whole genome shotgun (WGS) entry which is preliminary data.</text>
</comment>
<protein>
    <submittedName>
        <fullName evidence="1">Uncharacterized protein</fullName>
    </submittedName>
</protein>
<organism evidence="1 2">
    <name type="scientific">Aspergillus cristatus</name>
    <name type="common">Chinese Fuzhuan brick tea-fermentation fungus</name>
    <name type="synonym">Eurotium cristatum</name>
    <dbReference type="NCBI Taxonomy" id="573508"/>
    <lineage>
        <taxon>Eukaryota</taxon>
        <taxon>Fungi</taxon>
        <taxon>Dikarya</taxon>
        <taxon>Ascomycota</taxon>
        <taxon>Pezizomycotina</taxon>
        <taxon>Eurotiomycetes</taxon>
        <taxon>Eurotiomycetidae</taxon>
        <taxon>Eurotiales</taxon>
        <taxon>Aspergillaceae</taxon>
        <taxon>Aspergillus</taxon>
        <taxon>Aspergillus subgen. Aspergillus</taxon>
    </lineage>
</organism>
<dbReference type="VEuPathDB" id="FungiDB:SI65_01665"/>
<gene>
    <name evidence="1" type="ORF">SI65_01665</name>
</gene>
<name>A0A1E3BT17_ASPCR</name>
<dbReference type="EMBL" id="JXNT01000001">
    <property type="protein sequence ID" value="ODM24075.1"/>
    <property type="molecule type" value="Genomic_DNA"/>
</dbReference>
<evidence type="ECO:0000313" key="2">
    <source>
        <dbReference type="Proteomes" id="UP000094569"/>
    </source>
</evidence>
<evidence type="ECO:0000313" key="1">
    <source>
        <dbReference type="EMBL" id="ODM24075.1"/>
    </source>
</evidence>
<dbReference type="Proteomes" id="UP000094569">
    <property type="component" value="Unassembled WGS sequence"/>
</dbReference>
<accession>A0A1E3BT17</accession>